<dbReference type="InterPro" id="IPR041510">
    <property type="entry name" value="DUF5523"/>
</dbReference>
<sequence>MSPPAGDEVETEEQTKLLASDFLGLPHEGSSVLEPYVLPQVEDTNMQLQMEDEIYFYPTNDPGPLEDKIDGETPIRRLEEEGLFVGDPPSIPLSWQNRLEQRLLVAGDKHWFGNDGRLKTLSDPLLSTAFHPPLYNAKLNPALKLKYKPNIVSQVSRRTGPVHSENCVIGREANTYNYLNLVIIHKQDSPITIHFFYFISILFSPNKSGLAVTSNCNKIYSAEIGKVREWRLREGGVDRALTARLLRAWHELKQLRERQRFASSKLAVQIYTQHNGASPFSLPDEMRNEIRNQVAELEAEAWEEYNQKMEEYKQKWNEWKRESKTKNNSDQEPNPPMKPDLQNLQSDVSKLVSDCIRPPDEPPIVLQLIEETPSMDISDTTEQQRRSLVKRCQIALRILYNGQEVCQTLPQSLDQTFKVTFNQLFAIRILHWPQTFSIELIMDGKRNVAEIFIPIPSSGVTLDSATVEQLVFSSDRVVRPLGVGAVGAGVEFSIFPGGALLCPYTSGVVTCRVGWGREEGVVLCPPEKYLPATVRSR</sequence>
<dbReference type="GO" id="GO:1905515">
    <property type="term" value="P:non-motile cilium assembly"/>
    <property type="evidence" value="ECO:0007669"/>
    <property type="project" value="TreeGrafter"/>
</dbReference>
<feature type="domain" description="CC2D2A N-terminal C2" evidence="2">
    <location>
        <begin position="360"/>
        <end position="523"/>
    </location>
</feature>
<feature type="region of interest" description="Disordered" evidence="1">
    <location>
        <begin position="321"/>
        <end position="342"/>
    </location>
</feature>
<comment type="caution">
    <text evidence="4">The sequence shown here is derived from an EMBL/GenBank/DDBJ whole genome shotgun (WGS) entry which is preliminary data.</text>
</comment>
<keyword evidence="5" id="KW-1185">Reference proteome</keyword>
<dbReference type="InterPro" id="IPR028928">
    <property type="entry name" value="CC2D2AN-C2"/>
</dbReference>
<dbReference type="PANTHER" id="PTHR20837">
    <property type="entry name" value="CENTROSOMAL PROTEIN-RELATED"/>
    <property type="match status" value="1"/>
</dbReference>
<dbReference type="STRING" id="195883.A0A482WFZ9"/>
<evidence type="ECO:0000313" key="5">
    <source>
        <dbReference type="Proteomes" id="UP000291343"/>
    </source>
</evidence>
<evidence type="ECO:0000256" key="1">
    <source>
        <dbReference type="SAM" id="MobiDB-lite"/>
    </source>
</evidence>
<dbReference type="PANTHER" id="PTHR20837:SF0">
    <property type="entry name" value="COILED-COIL AND C2 DOMAIN-CONTAINING PROTEIN 2A"/>
    <property type="match status" value="1"/>
</dbReference>
<dbReference type="GO" id="GO:0035869">
    <property type="term" value="C:ciliary transition zone"/>
    <property type="evidence" value="ECO:0007669"/>
    <property type="project" value="TreeGrafter"/>
</dbReference>
<protein>
    <recommendedName>
        <fullName evidence="6">CC2D2A N-terminal C2 domain-containing protein</fullName>
    </recommendedName>
</protein>
<organism evidence="4 5">
    <name type="scientific">Laodelphax striatellus</name>
    <name type="common">Small brown planthopper</name>
    <name type="synonym">Delphax striatella</name>
    <dbReference type="NCBI Taxonomy" id="195883"/>
    <lineage>
        <taxon>Eukaryota</taxon>
        <taxon>Metazoa</taxon>
        <taxon>Ecdysozoa</taxon>
        <taxon>Arthropoda</taxon>
        <taxon>Hexapoda</taxon>
        <taxon>Insecta</taxon>
        <taxon>Pterygota</taxon>
        <taxon>Neoptera</taxon>
        <taxon>Paraneoptera</taxon>
        <taxon>Hemiptera</taxon>
        <taxon>Auchenorrhyncha</taxon>
        <taxon>Fulgoroidea</taxon>
        <taxon>Delphacidae</taxon>
        <taxon>Criomorphinae</taxon>
        <taxon>Laodelphax</taxon>
    </lineage>
</organism>
<dbReference type="InterPro" id="IPR052434">
    <property type="entry name" value="Tectonic-like_complex_comp"/>
</dbReference>
<gene>
    <name evidence="4" type="ORF">LSTR_LSTR014637</name>
</gene>
<dbReference type="Proteomes" id="UP000291343">
    <property type="component" value="Unassembled WGS sequence"/>
</dbReference>
<proteinExistence type="predicted"/>
<accession>A0A482WFZ9</accession>
<name>A0A482WFZ9_LAOST</name>
<dbReference type="GO" id="GO:1904491">
    <property type="term" value="P:protein localization to ciliary transition zone"/>
    <property type="evidence" value="ECO:0007669"/>
    <property type="project" value="TreeGrafter"/>
</dbReference>
<dbReference type="EMBL" id="QKKF02037106">
    <property type="protein sequence ID" value="RZF32465.1"/>
    <property type="molecule type" value="Genomic_DNA"/>
</dbReference>
<evidence type="ECO:0000313" key="4">
    <source>
        <dbReference type="EMBL" id="RZF32465.1"/>
    </source>
</evidence>
<dbReference type="Pfam" id="PF17661">
    <property type="entry name" value="DUF5523"/>
    <property type="match status" value="1"/>
</dbReference>
<dbReference type="OrthoDB" id="2162143at2759"/>
<evidence type="ECO:0008006" key="6">
    <source>
        <dbReference type="Google" id="ProtNLM"/>
    </source>
</evidence>
<evidence type="ECO:0000259" key="3">
    <source>
        <dbReference type="Pfam" id="PF17661"/>
    </source>
</evidence>
<dbReference type="Pfam" id="PF15625">
    <property type="entry name" value="CC2D2AN-C2"/>
    <property type="match status" value="1"/>
</dbReference>
<dbReference type="AlphaFoldDB" id="A0A482WFZ9"/>
<reference evidence="4 5" key="1">
    <citation type="journal article" date="2017" name="Gigascience">
        <title>Genome sequence of the small brown planthopper, Laodelphax striatellus.</title>
        <authorList>
            <person name="Zhu J."/>
            <person name="Jiang F."/>
            <person name="Wang X."/>
            <person name="Yang P."/>
            <person name="Bao Y."/>
            <person name="Zhao W."/>
            <person name="Wang W."/>
            <person name="Lu H."/>
            <person name="Wang Q."/>
            <person name="Cui N."/>
            <person name="Li J."/>
            <person name="Chen X."/>
            <person name="Luo L."/>
            <person name="Yu J."/>
            <person name="Kang L."/>
            <person name="Cui F."/>
        </authorList>
    </citation>
    <scope>NUCLEOTIDE SEQUENCE [LARGE SCALE GENOMIC DNA]</scope>
    <source>
        <strain evidence="4">Lst14</strain>
    </source>
</reference>
<evidence type="ECO:0000259" key="2">
    <source>
        <dbReference type="Pfam" id="PF15625"/>
    </source>
</evidence>
<feature type="domain" description="DUF5523" evidence="3">
    <location>
        <begin position="41"/>
        <end position="148"/>
    </location>
</feature>
<dbReference type="InParanoid" id="A0A482WFZ9"/>